<sequence>MLTETTRQTVQHLVAAQKHVPGALLPILHDIQDALGYIPAQALGNIAQALNLSRAEVHGVVSFYHFFRHEPAAAQVVQICRAEACQSMGAEALWAHACSRLQTQGGTSADGAVTLEPVYCLGLCSSSPAMVVDDKLHARVDADKFDRLVAAAGSAA</sequence>
<dbReference type="InterPro" id="IPR028431">
    <property type="entry name" value="NADP_DH_HndA-like"/>
</dbReference>
<dbReference type="InterPro" id="IPR041921">
    <property type="entry name" value="NuoE_N"/>
</dbReference>
<dbReference type="Gene3D" id="3.40.30.10">
    <property type="entry name" value="Glutaredoxin"/>
    <property type="match status" value="1"/>
</dbReference>
<evidence type="ECO:0000313" key="7">
    <source>
        <dbReference type="EMBL" id="BCO26428.1"/>
    </source>
</evidence>
<keyword evidence="2" id="KW-0001">2Fe-2S</keyword>
<dbReference type="NCBIfam" id="NF004638">
    <property type="entry name" value="PRK05988.1"/>
    <property type="match status" value="1"/>
</dbReference>
<dbReference type="Pfam" id="PF01257">
    <property type="entry name" value="2Fe-2S_thioredx"/>
    <property type="match status" value="1"/>
</dbReference>
<name>A0ABN6D4G4_9BURK</name>
<keyword evidence="8" id="KW-1185">Reference proteome</keyword>
<comment type="cofactor">
    <cofactor evidence="6">
        <name>[2Fe-2S] cluster</name>
        <dbReference type="ChEBI" id="CHEBI:190135"/>
    </cofactor>
</comment>
<organism evidence="7 8">
    <name type="scientific">Rhodoferax lithotrophicus</name>
    <dbReference type="NCBI Taxonomy" id="2798804"/>
    <lineage>
        <taxon>Bacteria</taxon>
        <taxon>Pseudomonadati</taxon>
        <taxon>Pseudomonadota</taxon>
        <taxon>Betaproteobacteria</taxon>
        <taxon>Burkholderiales</taxon>
        <taxon>Comamonadaceae</taxon>
        <taxon>Rhodoferax</taxon>
    </lineage>
</organism>
<accession>A0ABN6D4G4</accession>
<dbReference type="Proteomes" id="UP000824366">
    <property type="component" value="Chromosome"/>
</dbReference>
<dbReference type="PANTHER" id="PTHR43342">
    <property type="entry name" value="NADH-QUINONE OXIDOREDUCTASE, E SUBUNIT"/>
    <property type="match status" value="1"/>
</dbReference>
<evidence type="ECO:0000256" key="4">
    <source>
        <dbReference type="ARBA" id="ARBA00023004"/>
    </source>
</evidence>
<evidence type="ECO:0000256" key="2">
    <source>
        <dbReference type="ARBA" id="ARBA00022714"/>
    </source>
</evidence>
<dbReference type="Gene3D" id="1.10.10.1590">
    <property type="entry name" value="NADH-quinone oxidoreductase subunit E"/>
    <property type="match status" value="1"/>
</dbReference>
<dbReference type="SUPFAM" id="SSF52833">
    <property type="entry name" value="Thioredoxin-like"/>
    <property type="match status" value="1"/>
</dbReference>
<evidence type="ECO:0000256" key="3">
    <source>
        <dbReference type="ARBA" id="ARBA00022723"/>
    </source>
</evidence>
<evidence type="ECO:0000256" key="6">
    <source>
        <dbReference type="ARBA" id="ARBA00034078"/>
    </source>
</evidence>
<comment type="similarity">
    <text evidence="1">Belongs to the complex I 24 kDa subunit family.</text>
</comment>
<dbReference type="InterPro" id="IPR002023">
    <property type="entry name" value="NuoE-like"/>
</dbReference>
<keyword evidence="5" id="KW-0411">Iron-sulfur</keyword>
<evidence type="ECO:0000313" key="8">
    <source>
        <dbReference type="Proteomes" id="UP000824366"/>
    </source>
</evidence>
<dbReference type="PIRSF" id="PIRSF000216">
    <property type="entry name" value="NADH_DH_24kDa"/>
    <property type="match status" value="1"/>
</dbReference>
<evidence type="ECO:0000256" key="5">
    <source>
        <dbReference type="ARBA" id="ARBA00023014"/>
    </source>
</evidence>
<dbReference type="EMBL" id="AP024238">
    <property type="protein sequence ID" value="BCO26428.1"/>
    <property type="molecule type" value="Genomic_DNA"/>
</dbReference>
<protein>
    <submittedName>
        <fullName evidence="7">NADP-reducing hydrogenase subunit HndA</fullName>
    </submittedName>
</protein>
<evidence type="ECO:0000256" key="1">
    <source>
        <dbReference type="ARBA" id="ARBA00010643"/>
    </source>
</evidence>
<dbReference type="RefSeq" id="WP_223909867.1">
    <property type="nucleotide sequence ID" value="NZ_AP024238.1"/>
</dbReference>
<dbReference type="InterPro" id="IPR036249">
    <property type="entry name" value="Thioredoxin-like_sf"/>
</dbReference>
<gene>
    <name evidence="7" type="ORF">MIZ03_1310</name>
</gene>
<proteinExistence type="inferred from homology"/>
<keyword evidence="3" id="KW-0479">Metal-binding</keyword>
<reference evidence="7 8" key="1">
    <citation type="journal article" date="2021" name="Microbiol. Spectr.">
        <title>A Single Bacterium Capable of Oxidation and Reduction of Iron at Circumneutral pH.</title>
        <authorList>
            <person name="Kato S."/>
            <person name="Ohkuma M."/>
        </authorList>
    </citation>
    <scope>NUCLEOTIDE SEQUENCE [LARGE SCALE GENOMIC DNA]</scope>
    <source>
        <strain evidence="7 8">MIZ03</strain>
    </source>
</reference>
<keyword evidence="4" id="KW-0408">Iron</keyword>
<dbReference type="PANTHER" id="PTHR43342:SF2">
    <property type="entry name" value="POTENTIAL NAD-REDUCING HYDROGENASE SUBUNIT"/>
    <property type="match status" value="1"/>
</dbReference>
<dbReference type="CDD" id="cd03081">
    <property type="entry name" value="TRX_Fd_NuoE_FDH_gamma"/>
    <property type="match status" value="1"/>
</dbReference>